<gene>
    <name evidence="1" type="ORF">GCM10007170_02670</name>
</gene>
<evidence type="ECO:0000313" key="2">
    <source>
        <dbReference type="Proteomes" id="UP000643279"/>
    </source>
</evidence>
<evidence type="ECO:0000313" key="1">
    <source>
        <dbReference type="EMBL" id="GGH89979.1"/>
    </source>
</evidence>
<reference evidence="2" key="1">
    <citation type="journal article" date="2019" name="Int. J. Syst. Evol. Microbiol.">
        <title>The Global Catalogue of Microorganisms (GCM) 10K type strain sequencing project: providing services to taxonomists for standard genome sequencing and annotation.</title>
        <authorList>
            <consortium name="The Broad Institute Genomics Platform"/>
            <consortium name="The Broad Institute Genome Sequencing Center for Infectious Disease"/>
            <person name="Wu L."/>
            <person name="Ma J."/>
        </authorList>
    </citation>
    <scope>NUCLEOTIDE SEQUENCE [LARGE SCALE GENOMIC DNA]</scope>
    <source>
        <strain evidence="2">CGMCC 1.12778</strain>
    </source>
</reference>
<organism evidence="1 2">
    <name type="scientific">Arthrobacter liuii</name>
    <dbReference type="NCBI Taxonomy" id="1476996"/>
    <lineage>
        <taxon>Bacteria</taxon>
        <taxon>Bacillati</taxon>
        <taxon>Actinomycetota</taxon>
        <taxon>Actinomycetes</taxon>
        <taxon>Micrococcales</taxon>
        <taxon>Micrococcaceae</taxon>
        <taxon>Arthrobacter</taxon>
    </lineage>
</organism>
<protein>
    <submittedName>
        <fullName evidence="1">Uncharacterized protein</fullName>
    </submittedName>
</protein>
<keyword evidence="2" id="KW-1185">Reference proteome</keyword>
<dbReference type="EMBL" id="BMFW01000001">
    <property type="protein sequence ID" value="GGH89979.1"/>
    <property type="molecule type" value="Genomic_DNA"/>
</dbReference>
<dbReference type="Proteomes" id="UP000643279">
    <property type="component" value="Unassembled WGS sequence"/>
</dbReference>
<proteinExistence type="predicted"/>
<comment type="caution">
    <text evidence="1">The sequence shown here is derived from an EMBL/GenBank/DDBJ whole genome shotgun (WGS) entry which is preliminary data.</text>
</comment>
<accession>A0ABQ2AGI5</accession>
<name>A0ABQ2AGI5_9MICC</name>
<sequence length="129" mass="14360">MLQGVRSGLDVDAGVLERTKVVRRHVLVVERHHIQALGKLQERLQVPVIAYWRGGYGRHRGNVVALGEDAEFKAESCSGRGHHARELAAANHADHWKSHMCQPTEDGPDRAFTARRGKEIFRGPTLGPD</sequence>